<proteinExistence type="predicted"/>
<name>A0ACB7G476_MANES</name>
<keyword evidence="2" id="KW-1185">Reference proteome</keyword>
<sequence length="93" mass="10757">MVIHQEEHSTQEDHAYPSFGDFQPSVVRPKVDTSNFELKPSLVQMVQQSQFSGQTIENPHLSNFMEISDMIKLHGVSKDAIRLRLFPFSLRDR</sequence>
<reference evidence="2" key="1">
    <citation type="journal article" date="2016" name="Nat. Biotechnol.">
        <title>Sequencing wild and cultivated cassava and related species reveals extensive interspecific hybridization and genetic diversity.</title>
        <authorList>
            <person name="Bredeson J.V."/>
            <person name="Lyons J.B."/>
            <person name="Prochnik S.E."/>
            <person name="Wu G.A."/>
            <person name="Ha C.M."/>
            <person name="Edsinger-Gonzales E."/>
            <person name="Grimwood J."/>
            <person name="Schmutz J."/>
            <person name="Rabbi I.Y."/>
            <person name="Egesi C."/>
            <person name="Nauluvula P."/>
            <person name="Lebot V."/>
            <person name="Ndunguru J."/>
            <person name="Mkamilo G."/>
            <person name="Bart R.S."/>
            <person name="Setter T.L."/>
            <person name="Gleadow R.M."/>
            <person name="Kulakow P."/>
            <person name="Ferguson M.E."/>
            <person name="Rounsley S."/>
            <person name="Rokhsar D.S."/>
        </authorList>
    </citation>
    <scope>NUCLEOTIDE SEQUENCE [LARGE SCALE GENOMIC DNA]</scope>
    <source>
        <strain evidence="2">cv. AM560-2</strain>
    </source>
</reference>
<gene>
    <name evidence="1" type="ORF">MANES_17G100851v8</name>
</gene>
<accession>A0ACB7G476</accession>
<organism evidence="1 2">
    <name type="scientific">Manihot esculenta</name>
    <name type="common">Cassava</name>
    <name type="synonym">Jatropha manihot</name>
    <dbReference type="NCBI Taxonomy" id="3983"/>
    <lineage>
        <taxon>Eukaryota</taxon>
        <taxon>Viridiplantae</taxon>
        <taxon>Streptophyta</taxon>
        <taxon>Embryophyta</taxon>
        <taxon>Tracheophyta</taxon>
        <taxon>Spermatophyta</taxon>
        <taxon>Magnoliopsida</taxon>
        <taxon>eudicotyledons</taxon>
        <taxon>Gunneridae</taxon>
        <taxon>Pentapetalae</taxon>
        <taxon>rosids</taxon>
        <taxon>fabids</taxon>
        <taxon>Malpighiales</taxon>
        <taxon>Euphorbiaceae</taxon>
        <taxon>Crotonoideae</taxon>
        <taxon>Manihoteae</taxon>
        <taxon>Manihot</taxon>
    </lineage>
</organism>
<comment type="caution">
    <text evidence="1">The sequence shown here is derived from an EMBL/GenBank/DDBJ whole genome shotgun (WGS) entry which is preliminary data.</text>
</comment>
<dbReference type="Proteomes" id="UP000091857">
    <property type="component" value="Chromosome 17"/>
</dbReference>
<evidence type="ECO:0000313" key="1">
    <source>
        <dbReference type="EMBL" id="KAG8634890.1"/>
    </source>
</evidence>
<dbReference type="EMBL" id="CM004403">
    <property type="protein sequence ID" value="KAG8634890.1"/>
    <property type="molecule type" value="Genomic_DNA"/>
</dbReference>
<protein>
    <submittedName>
        <fullName evidence="1">Uncharacterized protein</fullName>
    </submittedName>
</protein>
<evidence type="ECO:0000313" key="2">
    <source>
        <dbReference type="Proteomes" id="UP000091857"/>
    </source>
</evidence>